<protein>
    <submittedName>
        <fullName evidence="1">Uncharacterized protein</fullName>
    </submittedName>
</protein>
<evidence type="ECO:0000313" key="2">
    <source>
        <dbReference type="Proteomes" id="UP001275315"/>
    </source>
</evidence>
<sequence>MYKTIEDFNLTGQLTDYPINREIDRFGDITERKEARISEGVTLILFNSGQAALEFAGIGEIEFLWTPEVAEIFERIGDATAIELLNVIQKNKL</sequence>
<evidence type="ECO:0000313" key="1">
    <source>
        <dbReference type="EMBL" id="MDY0409956.1"/>
    </source>
</evidence>
<dbReference type="Proteomes" id="UP001275315">
    <property type="component" value="Unassembled WGS sequence"/>
</dbReference>
<dbReference type="EMBL" id="JAWDIQ010000003">
    <property type="protein sequence ID" value="MDY0409956.1"/>
    <property type="molecule type" value="Genomic_DNA"/>
</dbReference>
<proteinExistence type="predicted"/>
<comment type="caution">
    <text evidence="1">The sequence shown here is derived from an EMBL/GenBank/DDBJ whole genome shotgun (WGS) entry which is preliminary data.</text>
</comment>
<accession>A0ABU5CUA7</accession>
<keyword evidence="2" id="KW-1185">Reference proteome</keyword>
<gene>
    <name evidence="1" type="ORF">RWD45_16955</name>
</gene>
<name>A0ABU5CUA7_9BACI</name>
<reference evidence="1 2" key="1">
    <citation type="submission" date="2023-10" db="EMBL/GenBank/DDBJ databases">
        <title>Virgibacillus soli CC-YMP-6 genome.</title>
        <authorList>
            <person name="Miliotis G."/>
            <person name="Sengupta P."/>
            <person name="Hameed A."/>
            <person name="Chuvochina M."/>
            <person name="Mcdonagh F."/>
            <person name="Simpson A.C."/>
            <person name="Singh N.K."/>
            <person name="Rekha P.D."/>
            <person name="Raman K."/>
            <person name="Hugenholtz P."/>
            <person name="Venkateswaran K."/>
        </authorList>
    </citation>
    <scope>NUCLEOTIDE SEQUENCE [LARGE SCALE GENOMIC DNA]</scope>
    <source>
        <strain evidence="1 2">CC-YMP-6</strain>
    </source>
</reference>
<organism evidence="1 2">
    <name type="scientific">Paracerasibacillus soli</name>
    <dbReference type="NCBI Taxonomy" id="480284"/>
    <lineage>
        <taxon>Bacteria</taxon>
        <taxon>Bacillati</taxon>
        <taxon>Bacillota</taxon>
        <taxon>Bacilli</taxon>
        <taxon>Bacillales</taxon>
        <taxon>Bacillaceae</taxon>
        <taxon>Paracerasibacillus</taxon>
    </lineage>
</organism>
<dbReference type="RefSeq" id="WP_320380811.1">
    <property type="nucleotide sequence ID" value="NZ_JAWDIQ010000003.1"/>
</dbReference>